<dbReference type="CDD" id="cd04301">
    <property type="entry name" value="NAT_SF"/>
    <property type="match status" value="1"/>
</dbReference>
<dbReference type="InterPro" id="IPR039840">
    <property type="entry name" value="NAA80"/>
</dbReference>
<dbReference type="Pfam" id="PF13508">
    <property type="entry name" value="Acetyltransf_7"/>
    <property type="match status" value="1"/>
</dbReference>
<name>A0ABY9B6E3_9CHLR</name>
<gene>
    <name evidence="2" type="primary">arsN2</name>
    <name evidence="2" type="ORF">OZ401_004410</name>
</gene>
<proteinExistence type="predicted"/>
<dbReference type="InterPro" id="IPR016181">
    <property type="entry name" value="Acyl_CoA_acyltransferase"/>
</dbReference>
<reference evidence="2" key="1">
    <citation type="journal article" date="2024" name="Nature">
        <title>Anoxygenic phototroph of the Chloroflexota uses a type I reaction centre.</title>
        <authorList>
            <person name="Tsuji J.M."/>
            <person name="Shaw N.A."/>
            <person name="Nagashima S."/>
            <person name="Venkiteswaran J.J."/>
            <person name="Schiff S.L."/>
            <person name="Watanabe T."/>
            <person name="Fukui M."/>
            <person name="Hanada S."/>
            <person name="Tank M."/>
            <person name="Neufeld J.D."/>
        </authorList>
    </citation>
    <scope>NUCLEOTIDE SEQUENCE</scope>
    <source>
        <strain evidence="2">L227-S17</strain>
    </source>
</reference>
<dbReference type="PANTHER" id="PTHR13538">
    <property type="entry name" value="N-ACETYLTRANSFERASE 6"/>
    <property type="match status" value="1"/>
</dbReference>
<dbReference type="EMBL" id="CP128400">
    <property type="protein sequence ID" value="WJW68793.1"/>
    <property type="molecule type" value="Genomic_DNA"/>
</dbReference>
<dbReference type="PANTHER" id="PTHR13538:SF4">
    <property type="entry name" value="N-ALPHA-ACETYLTRANSFERASE 80"/>
    <property type="match status" value="1"/>
</dbReference>
<dbReference type="RefSeq" id="WP_341470696.1">
    <property type="nucleotide sequence ID" value="NZ_CP128400.1"/>
</dbReference>
<evidence type="ECO:0000259" key="1">
    <source>
        <dbReference type="PROSITE" id="PS51186"/>
    </source>
</evidence>
<evidence type="ECO:0000313" key="3">
    <source>
        <dbReference type="Proteomes" id="UP001431572"/>
    </source>
</evidence>
<dbReference type="Proteomes" id="UP001431572">
    <property type="component" value="Chromosome 2"/>
</dbReference>
<evidence type="ECO:0000313" key="2">
    <source>
        <dbReference type="EMBL" id="WJW68793.1"/>
    </source>
</evidence>
<dbReference type="NCBIfam" id="NF040501">
    <property type="entry name" value="resist_ArsN2"/>
    <property type="match status" value="1"/>
</dbReference>
<keyword evidence="3" id="KW-1185">Reference proteome</keyword>
<dbReference type="InterPro" id="IPR000182">
    <property type="entry name" value="GNAT_dom"/>
</dbReference>
<dbReference type="SUPFAM" id="SSF55729">
    <property type="entry name" value="Acyl-CoA N-acyltransferases (Nat)"/>
    <property type="match status" value="1"/>
</dbReference>
<sequence>MDTASLYKLEMANLSDAAEITRLLAENNLPEEGVIARLPLTLVTKQGDKIVGSAALEIYGRSALLRSVVTAEEARGRGIGQTLVKATLELARQNNVANLYLLTETAASFFTRLGFAPVSRAEVDPALQQSDEFSHACPVSAQAMLLQL</sequence>
<dbReference type="PROSITE" id="PS51186">
    <property type="entry name" value="GNAT"/>
    <property type="match status" value="1"/>
</dbReference>
<organism evidence="2 3">
    <name type="scientific">Candidatus Chlorohelix allophototropha</name>
    <dbReference type="NCBI Taxonomy" id="3003348"/>
    <lineage>
        <taxon>Bacteria</taxon>
        <taxon>Bacillati</taxon>
        <taxon>Chloroflexota</taxon>
        <taxon>Chloroflexia</taxon>
        <taxon>Candidatus Chloroheliales</taxon>
        <taxon>Candidatus Chloroheliaceae</taxon>
        <taxon>Candidatus Chlorohelix</taxon>
    </lineage>
</organism>
<accession>A0ABY9B6E3</accession>
<dbReference type="Gene3D" id="3.40.630.30">
    <property type="match status" value="1"/>
</dbReference>
<protein>
    <submittedName>
        <fullName evidence="2">Arsenic resistance N-acetyltransferase ArsN2</fullName>
    </submittedName>
</protein>
<feature type="domain" description="N-acetyltransferase" evidence="1">
    <location>
        <begin position="1"/>
        <end position="140"/>
    </location>
</feature>